<organism evidence="1 2">
    <name type="scientific">Tardiphaga alba</name>
    <dbReference type="NCBI Taxonomy" id="340268"/>
    <lineage>
        <taxon>Bacteria</taxon>
        <taxon>Pseudomonadati</taxon>
        <taxon>Pseudomonadota</taxon>
        <taxon>Alphaproteobacteria</taxon>
        <taxon>Hyphomicrobiales</taxon>
        <taxon>Nitrobacteraceae</taxon>
        <taxon>Tardiphaga</taxon>
    </lineage>
</organism>
<reference evidence="1 2" key="1">
    <citation type="submission" date="2019-02" db="EMBL/GenBank/DDBJ databases">
        <title>Emended description of the genus Rhodopseudomonas and description of Rhodopseudomonas albus sp. nov., a non-phototrophic, heavy-metal-tolerant bacterium isolated from garden soil.</title>
        <authorList>
            <person name="Bao Z."/>
            <person name="Cao W.W."/>
            <person name="Sato Y."/>
            <person name="Nishizawa T."/>
            <person name="Zhao J."/>
            <person name="Guo Y."/>
            <person name="Ohta H."/>
        </authorList>
    </citation>
    <scope>NUCLEOTIDE SEQUENCE [LARGE SCALE GENOMIC DNA]</scope>
    <source>
        <strain evidence="1 2">SK50-23</strain>
    </source>
</reference>
<dbReference type="EMBL" id="CP036498">
    <property type="protein sequence ID" value="QUS38533.1"/>
    <property type="molecule type" value="Genomic_DNA"/>
</dbReference>
<protein>
    <submittedName>
        <fullName evidence="1">Uncharacterized protein</fullName>
    </submittedName>
</protein>
<dbReference type="RefSeq" id="WP_211912070.1">
    <property type="nucleotide sequence ID" value="NZ_CP036498.1"/>
</dbReference>
<evidence type="ECO:0000313" key="1">
    <source>
        <dbReference type="EMBL" id="QUS38533.1"/>
    </source>
</evidence>
<keyword evidence="2" id="KW-1185">Reference proteome</keyword>
<accession>A0ABX8A4I6</accession>
<dbReference type="Proteomes" id="UP000682843">
    <property type="component" value="Chromosome"/>
</dbReference>
<sequence length="85" mass="9218">MTASYDPDTIALMREVLHKVVAKVPPQHRTSTNQAAIACRILATAAQGLRSEEAMTQQALAEVKDIFNGPAGMKQLHQDLSKVFG</sequence>
<gene>
    <name evidence="1" type="ORF">RPMA_06565</name>
</gene>
<proteinExistence type="predicted"/>
<name>A0ABX8A4I6_9BRAD</name>
<evidence type="ECO:0000313" key="2">
    <source>
        <dbReference type="Proteomes" id="UP000682843"/>
    </source>
</evidence>